<feature type="transmembrane region" description="Helical" evidence="2">
    <location>
        <begin position="12"/>
        <end position="31"/>
    </location>
</feature>
<accession>A0A921JQ59</accession>
<dbReference type="Pfam" id="PF05949">
    <property type="entry name" value="DUF881"/>
    <property type="match status" value="1"/>
</dbReference>
<dbReference type="PANTHER" id="PTHR37313:SF1">
    <property type="entry name" value="UPF0749 PROTEIN RV1823"/>
    <property type="match status" value="1"/>
</dbReference>
<comment type="similarity">
    <text evidence="1">Belongs to the UPF0749 family.</text>
</comment>
<evidence type="ECO:0000256" key="1">
    <source>
        <dbReference type="ARBA" id="ARBA00009108"/>
    </source>
</evidence>
<dbReference type="AlphaFoldDB" id="A0A921JQ59"/>
<evidence type="ECO:0000313" key="4">
    <source>
        <dbReference type="Proteomes" id="UP000712713"/>
    </source>
</evidence>
<feature type="non-terminal residue" evidence="3">
    <location>
        <position position="1"/>
    </location>
</feature>
<reference evidence="3" key="2">
    <citation type="submission" date="2021-09" db="EMBL/GenBank/DDBJ databases">
        <authorList>
            <person name="Gilroy R."/>
        </authorList>
    </citation>
    <scope>NUCLEOTIDE SEQUENCE</scope>
    <source>
        <strain evidence="3">ChiGjej3B3-7470</strain>
    </source>
</reference>
<proteinExistence type="inferred from homology"/>
<dbReference type="Gene3D" id="3.30.70.1880">
    <property type="entry name" value="Protein of unknown function DUF881"/>
    <property type="match status" value="1"/>
</dbReference>
<sequence>EYATTASKRNTPGVLALAVALVVIVLTVAGLQTTRGAGDAAAQRAELLERVAGARERQAALSDQVTELDAEVRSLTDSALGDPAQRQELASLEHAIGGGPVTGPGIVVTVNDAANAQNAQGFVLDSDLSRLVNGLRAAGGEAIAVNGRRLTTHTPIRAAGAAITVDYVSLSPPYRVEVIGDPNTLQARFNQTQAAAWWQFIVDNYGLTMTIEQARDDLSLPADPGMVVRYAEAK</sequence>
<keyword evidence="2" id="KW-1133">Transmembrane helix</keyword>
<dbReference type="EMBL" id="DYZF01000043">
    <property type="protein sequence ID" value="HJE50706.1"/>
    <property type="molecule type" value="Genomic_DNA"/>
</dbReference>
<dbReference type="GO" id="GO:0005886">
    <property type="term" value="C:plasma membrane"/>
    <property type="evidence" value="ECO:0007669"/>
    <property type="project" value="TreeGrafter"/>
</dbReference>
<keyword evidence="2" id="KW-0472">Membrane</keyword>
<gene>
    <name evidence="3" type="ORF">K8V15_01775</name>
</gene>
<organism evidence="3 4">
    <name type="scientific">Tessaracoccus flavescens</name>
    <dbReference type="NCBI Taxonomy" id="399497"/>
    <lineage>
        <taxon>Bacteria</taxon>
        <taxon>Bacillati</taxon>
        <taxon>Actinomycetota</taxon>
        <taxon>Actinomycetes</taxon>
        <taxon>Propionibacteriales</taxon>
        <taxon>Propionibacteriaceae</taxon>
        <taxon>Tessaracoccus</taxon>
    </lineage>
</organism>
<evidence type="ECO:0000256" key="2">
    <source>
        <dbReference type="SAM" id="Phobius"/>
    </source>
</evidence>
<dbReference type="Proteomes" id="UP000712713">
    <property type="component" value="Unassembled WGS sequence"/>
</dbReference>
<keyword evidence="2" id="KW-0812">Transmembrane</keyword>
<reference evidence="3" key="1">
    <citation type="journal article" date="2021" name="PeerJ">
        <title>Extensive microbial diversity within the chicken gut microbiome revealed by metagenomics and culture.</title>
        <authorList>
            <person name="Gilroy R."/>
            <person name="Ravi A."/>
            <person name="Getino M."/>
            <person name="Pursley I."/>
            <person name="Horton D.L."/>
            <person name="Alikhan N.F."/>
            <person name="Baker D."/>
            <person name="Gharbi K."/>
            <person name="Hall N."/>
            <person name="Watson M."/>
            <person name="Adriaenssens E.M."/>
            <person name="Foster-Nyarko E."/>
            <person name="Jarju S."/>
            <person name="Secka A."/>
            <person name="Antonio M."/>
            <person name="Oren A."/>
            <person name="Chaudhuri R.R."/>
            <person name="La Ragione R."/>
            <person name="Hildebrand F."/>
            <person name="Pallen M.J."/>
        </authorList>
    </citation>
    <scope>NUCLEOTIDE SEQUENCE</scope>
    <source>
        <strain evidence="3">ChiGjej3B3-7470</strain>
    </source>
</reference>
<evidence type="ECO:0000313" key="3">
    <source>
        <dbReference type="EMBL" id="HJE50706.1"/>
    </source>
</evidence>
<name>A0A921JQ59_9ACTN</name>
<dbReference type="PANTHER" id="PTHR37313">
    <property type="entry name" value="UPF0749 PROTEIN RV1825"/>
    <property type="match status" value="1"/>
</dbReference>
<protein>
    <submittedName>
        <fullName evidence="3">DUF881 domain-containing protein</fullName>
    </submittedName>
</protein>
<dbReference type="InterPro" id="IPR010273">
    <property type="entry name" value="DUF881"/>
</dbReference>
<comment type="caution">
    <text evidence="3">The sequence shown here is derived from an EMBL/GenBank/DDBJ whole genome shotgun (WGS) entry which is preliminary data.</text>
</comment>